<dbReference type="PANTHER" id="PTHR38926:SF72">
    <property type="entry name" value="IM:7136021-RELATED"/>
    <property type="match status" value="1"/>
</dbReference>
<keyword evidence="1" id="KW-0812">Transmembrane</keyword>
<sequence>MAHSSSQLLSDDLLYLIFANVGAIPMSIGTFSQIDIQKMAPLNFSQVCRSWRTTVSLHPTLWTTIHIKYAHYGELKDGANAPAISNFLGKWLQRSPYTLIECHLDLYGYEFTPDFDSLLSLLLSEWCRWKNIDVRCHPRRMRTNDRDPIIFRCSPTLKSIRLEMGGIFNSQHNIPVFLDLAPCTTLVTSQLRGLNTSTAVKWLIHDSPSLPTLRELRLSTDLGCDILAVFSACPKITSLFVTVLGEPQTGEIQSRSIILPRLTSLEIRSSHDLHTSHLLNSISCPSLQKLSLNESGIVTTLQGIRGIASLLSRSNVNRLLCELEIRYYVPMSRIKPDLHRENTSLMMDMLRNLSGLKKLKLSGFIVNDDIVKFLTIRPDLSRGDAGAVCPLAKEMEFTFTNVKREIIGAMIASRWEAGKKLRSVALNRVEFPDFADEDERVRSCSEEGLILSKC</sequence>
<dbReference type="EMBL" id="KQ086227">
    <property type="protein sequence ID" value="KLO06198.1"/>
    <property type="molecule type" value="Genomic_DNA"/>
</dbReference>
<evidence type="ECO:0000256" key="1">
    <source>
        <dbReference type="SAM" id="Phobius"/>
    </source>
</evidence>
<evidence type="ECO:0000313" key="2">
    <source>
        <dbReference type="EMBL" id="KLO06198.1"/>
    </source>
</evidence>
<dbReference type="SUPFAM" id="SSF52047">
    <property type="entry name" value="RNI-like"/>
    <property type="match status" value="1"/>
</dbReference>
<feature type="transmembrane region" description="Helical" evidence="1">
    <location>
        <begin position="13"/>
        <end position="31"/>
    </location>
</feature>
<evidence type="ECO:0000313" key="3">
    <source>
        <dbReference type="Proteomes" id="UP000053477"/>
    </source>
</evidence>
<keyword evidence="3" id="KW-1185">Reference proteome</keyword>
<accession>A0A0H2R9M9</accession>
<protein>
    <submittedName>
        <fullName evidence="2">Uncharacterized protein</fullName>
    </submittedName>
</protein>
<dbReference type="Gene3D" id="3.80.10.10">
    <property type="entry name" value="Ribonuclease Inhibitor"/>
    <property type="match status" value="1"/>
</dbReference>
<dbReference type="OrthoDB" id="3274074at2759"/>
<reference evidence="2 3" key="1">
    <citation type="submission" date="2015-04" db="EMBL/GenBank/DDBJ databases">
        <title>Complete genome sequence of Schizopora paradoxa KUC8140, a cosmopolitan wood degrader in East Asia.</title>
        <authorList>
            <consortium name="DOE Joint Genome Institute"/>
            <person name="Min B."/>
            <person name="Park H."/>
            <person name="Jang Y."/>
            <person name="Kim J.-J."/>
            <person name="Kim K.H."/>
            <person name="Pangilinan J."/>
            <person name="Lipzen A."/>
            <person name="Riley R."/>
            <person name="Grigoriev I.V."/>
            <person name="Spatafora J.W."/>
            <person name="Choi I.-G."/>
        </authorList>
    </citation>
    <scope>NUCLEOTIDE SEQUENCE [LARGE SCALE GENOMIC DNA]</scope>
    <source>
        <strain evidence="2 3">KUC8140</strain>
    </source>
</reference>
<dbReference type="InterPro" id="IPR032675">
    <property type="entry name" value="LRR_dom_sf"/>
</dbReference>
<dbReference type="PANTHER" id="PTHR38926">
    <property type="entry name" value="F-BOX DOMAIN CONTAINING PROTEIN, EXPRESSED"/>
    <property type="match status" value="1"/>
</dbReference>
<dbReference type="Proteomes" id="UP000053477">
    <property type="component" value="Unassembled WGS sequence"/>
</dbReference>
<dbReference type="InParanoid" id="A0A0H2R9M9"/>
<keyword evidence="1" id="KW-1133">Transmembrane helix</keyword>
<organism evidence="2 3">
    <name type="scientific">Schizopora paradoxa</name>
    <dbReference type="NCBI Taxonomy" id="27342"/>
    <lineage>
        <taxon>Eukaryota</taxon>
        <taxon>Fungi</taxon>
        <taxon>Dikarya</taxon>
        <taxon>Basidiomycota</taxon>
        <taxon>Agaricomycotina</taxon>
        <taxon>Agaricomycetes</taxon>
        <taxon>Hymenochaetales</taxon>
        <taxon>Schizoporaceae</taxon>
        <taxon>Schizopora</taxon>
    </lineage>
</organism>
<dbReference type="Gene3D" id="1.20.1280.50">
    <property type="match status" value="1"/>
</dbReference>
<keyword evidence="1" id="KW-0472">Membrane</keyword>
<name>A0A0H2R9M9_9AGAM</name>
<gene>
    <name evidence="2" type="ORF">SCHPADRAFT_697056</name>
</gene>
<dbReference type="AlphaFoldDB" id="A0A0H2R9M9"/>
<proteinExistence type="predicted"/>